<evidence type="ECO:0000256" key="1">
    <source>
        <dbReference type="SAM" id="MobiDB-lite"/>
    </source>
</evidence>
<dbReference type="AlphaFoldDB" id="A0A1Q9DG10"/>
<feature type="region of interest" description="Disordered" evidence="1">
    <location>
        <begin position="470"/>
        <end position="494"/>
    </location>
</feature>
<protein>
    <submittedName>
        <fullName evidence="2">Uncharacterized protein</fullName>
    </submittedName>
</protein>
<reference evidence="2 3" key="1">
    <citation type="submission" date="2016-02" db="EMBL/GenBank/DDBJ databases">
        <title>Genome analysis of coral dinoflagellate symbionts highlights evolutionary adaptations to a symbiotic lifestyle.</title>
        <authorList>
            <person name="Aranda M."/>
            <person name="Li Y."/>
            <person name="Liew Y.J."/>
            <person name="Baumgarten S."/>
            <person name="Simakov O."/>
            <person name="Wilson M."/>
            <person name="Piel J."/>
            <person name="Ashoor H."/>
            <person name="Bougouffa S."/>
            <person name="Bajic V.B."/>
            <person name="Ryu T."/>
            <person name="Ravasi T."/>
            <person name="Bayer T."/>
            <person name="Micklem G."/>
            <person name="Kim H."/>
            <person name="Bhak J."/>
            <person name="Lajeunesse T.C."/>
            <person name="Voolstra C.R."/>
        </authorList>
    </citation>
    <scope>NUCLEOTIDE SEQUENCE [LARGE SCALE GENOMIC DNA]</scope>
    <source>
        <strain evidence="2 3">CCMP2467</strain>
    </source>
</reference>
<organism evidence="2 3">
    <name type="scientific">Symbiodinium microadriaticum</name>
    <name type="common">Dinoflagellate</name>
    <name type="synonym">Zooxanthella microadriatica</name>
    <dbReference type="NCBI Taxonomy" id="2951"/>
    <lineage>
        <taxon>Eukaryota</taxon>
        <taxon>Sar</taxon>
        <taxon>Alveolata</taxon>
        <taxon>Dinophyceae</taxon>
        <taxon>Suessiales</taxon>
        <taxon>Symbiodiniaceae</taxon>
        <taxon>Symbiodinium</taxon>
    </lineage>
</organism>
<accession>A0A1Q9DG10</accession>
<sequence>MGSSSLPETRWAPMDGGVSDVRGFSERPDNLDQRPAAENRGVLAKTDATSETRGEKMKPRQLQMVPSSDPEMDLRNHFVQVRADSHAMAPALDIRPSTSKNRAPPRNDSCPALGSLPTDAIAHVRSDRGLARRPHRMWSQVEIEKLQLLDQNTRDMLGQASKDFHLPTLESDPLPPARKSLAGSKILSPDLLDDMSALRAINKGKRSTAMLDVAGYSNNDFDDLGEELPLDETIARLKDIQLSSMDPRLMLAISGIVGELQAGVCQVRFHEDGSFERFVTLHALRILRPVDNHVLIQVGRWRPRHSFMPFCVYPGSKRPSAKDFVTFIDFLMRELLGGHFLEKSGSSSEVFKDSSRQFGEIPTTYRRMLQHVKLKPRTPGRKSLKLDPSVREVPPSGGLCMVRNIPLTSNAMIILRSSNEAEVYAWIPAALADQMEGSADSKDVKSALKQWAMRFDDEVTSFCVSATTAAEEPNAGPLPVPTRKRTMTGGSFSR</sequence>
<feature type="compositionally biased region" description="Basic and acidic residues" evidence="1">
    <location>
        <begin position="23"/>
        <end position="37"/>
    </location>
</feature>
<proteinExistence type="predicted"/>
<comment type="caution">
    <text evidence="2">The sequence shown here is derived from an EMBL/GenBank/DDBJ whole genome shotgun (WGS) entry which is preliminary data.</text>
</comment>
<evidence type="ECO:0000313" key="2">
    <source>
        <dbReference type="EMBL" id="OLP94124.1"/>
    </source>
</evidence>
<keyword evidence="3" id="KW-1185">Reference proteome</keyword>
<feature type="region of interest" description="Disordered" evidence="1">
    <location>
        <begin position="87"/>
        <end position="115"/>
    </location>
</feature>
<feature type="compositionally biased region" description="Basic and acidic residues" evidence="1">
    <location>
        <begin position="48"/>
        <end position="58"/>
    </location>
</feature>
<name>A0A1Q9DG10_SYMMI</name>
<evidence type="ECO:0000313" key="3">
    <source>
        <dbReference type="Proteomes" id="UP000186817"/>
    </source>
</evidence>
<dbReference type="Proteomes" id="UP000186817">
    <property type="component" value="Unassembled WGS sequence"/>
</dbReference>
<feature type="region of interest" description="Disordered" evidence="1">
    <location>
        <begin position="1"/>
        <end position="70"/>
    </location>
</feature>
<gene>
    <name evidence="2" type="ORF">AK812_SmicGene23875</name>
</gene>
<dbReference type="OrthoDB" id="410075at2759"/>
<dbReference type="EMBL" id="LSRX01000555">
    <property type="protein sequence ID" value="OLP94124.1"/>
    <property type="molecule type" value="Genomic_DNA"/>
</dbReference>